<dbReference type="Proteomes" id="UP000014500">
    <property type="component" value="Unassembled WGS sequence"/>
</dbReference>
<accession>T1IL84</accession>
<dbReference type="eggNOG" id="KOG1075">
    <property type="taxonomic scope" value="Eukaryota"/>
</dbReference>
<dbReference type="EMBL" id="JH430749">
    <property type="status" value="NOT_ANNOTATED_CDS"/>
    <property type="molecule type" value="Genomic_DNA"/>
</dbReference>
<evidence type="ECO:0000313" key="2">
    <source>
        <dbReference type="Proteomes" id="UP000014500"/>
    </source>
</evidence>
<dbReference type="AlphaFoldDB" id="T1IL84"/>
<name>T1IL84_STRMM</name>
<dbReference type="OMA" id="IWHKEEC"/>
<evidence type="ECO:0008006" key="3">
    <source>
        <dbReference type="Google" id="ProtNLM"/>
    </source>
</evidence>
<protein>
    <recommendedName>
        <fullName evidence="3">Reverse transcriptase domain-containing protein</fullName>
    </recommendedName>
</protein>
<dbReference type="HOGENOM" id="CLU_1410452_0_0_1"/>
<sequence>MPGSVRLASRISRAGWIHQDQYARVRTLGLKRRGWYAGVRWDLSCEGVSFMPVSSQDFEEGEFRKTISQLKKRKTAGPDGIINEFYRAMSGEARSIVLKIVNDIWHKEECPEEWRTGVIIPIFKAGETRDVCNYRGITLLNSLYKITTTMMAKRLQDWAKKENVITENQAGFRSGYGTRGLKDVYDLSHRLRL</sequence>
<organism evidence="1 2">
    <name type="scientific">Strigamia maritima</name>
    <name type="common">European centipede</name>
    <name type="synonym">Geophilus maritimus</name>
    <dbReference type="NCBI Taxonomy" id="126957"/>
    <lineage>
        <taxon>Eukaryota</taxon>
        <taxon>Metazoa</taxon>
        <taxon>Ecdysozoa</taxon>
        <taxon>Arthropoda</taxon>
        <taxon>Myriapoda</taxon>
        <taxon>Chilopoda</taxon>
        <taxon>Pleurostigmophora</taxon>
        <taxon>Geophilomorpha</taxon>
        <taxon>Linotaeniidae</taxon>
        <taxon>Strigamia</taxon>
    </lineage>
</organism>
<dbReference type="PhylomeDB" id="T1IL84"/>
<proteinExistence type="predicted"/>
<keyword evidence="2" id="KW-1185">Reference proteome</keyword>
<dbReference type="EnsemblMetazoa" id="SMAR001704-RA">
    <property type="protein sequence ID" value="SMAR001704-PA"/>
    <property type="gene ID" value="SMAR001704"/>
</dbReference>
<reference evidence="2" key="1">
    <citation type="submission" date="2011-05" db="EMBL/GenBank/DDBJ databases">
        <authorList>
            <person name="Richards S.R."/>
            <person name="Qu J."/>
            <person name="Jiang H."/>
            <person name="Jhangiani S.N."/>
            <person name="Agravi P."/>
            <person name="Goodspeed R."/>
            <person name="Gross S."/>
            <person name="Mandapat C."/>
            <person name="Jackson L."/>
            <person name="Mathew T."/>
            <person name="Pu L."/>
            <person name="Thornton R."/>
            <person name="Saada N."/>
            <person name="Wilczek-Boney K.B."/>
            <person name="Lee S."/>
            <person name="Kovar C."/>
            <person name="Wu Y."/>
            <person name="Scherer S.E."/>
            <person name="Worley K.C."/>
            <person name="Muzny D.M."/>
            <person name="Gibbs R."/>
        </authorList>
    </citation>
    <scope>NUCLEOTIDE SEQUENCE</scope>
    <source>
        <strain evidence="2">Brora</strain>
    </source>
</reference>
<dbReference type="PANTHER" id="PTHR19446">
    <property type="entry name" value="REVERSE TRANSCRIPTASES"/>
    <property type="match status" value="1"/>
</dbReference>
<reference evidence="1" key="2">
    <citation type="submission" date="2015-02" db="UniProtKB">
        <authorList>
            <consortium name="EnsemblMetazoa"/>
        </authorList>
    </citation>
    <scope>IDENTIFICATION</scope>
</reference>
<dbReference type="STRING" id="126957.T1IL84"/>
<evidence type="ECO:0000313" key="1">
    <source>
        <dbReference type="EnsemblMetazoa" id="SMAR001704-PA"/>
    </source>
</evidence>